<dbReference type="InterPro" id="IPR001509">
    <property type="entry name" value="Epimerase_deHydtase"/>
</dbReference>
<dbReference type="EMBL" id="NMQW01000023">
    <property type="protein sequence ID" value="OXM85113.1"/>
    <property type="molecule type" value="Genomic_DNA"/>
</dbReference>
<feature type="domain" description="NAD-dependent epimerase/dehydratase" evidence="2">
    <location>
        <begin position="4"/>
        <end position="231"/>
    </location>
</feature>
<comment type="caution">
    <text evidence="3">The sequence shown here is derived from an EMBL/GenBank/DDBJ whole genome shotgun (WGS) entry which is preliminary data.</text>
</comment>
<evidence type="ECO:0000313" key="4">
    <source>
        <dbReference type="Proteomes" id="UP000215509"/>
    </source>
</evidence>
<reference evidence="3 4" key="1">
    <citation type="submission" date="2017-07" db="EMBL/GenBank/DDBJ databases">
        <title>Genome sequencing and assembly of Paenibacillus rigui.</title>
        <authorList>
            <person name="Mayilraj S."/>
        </authorList>
    </citation>
    <scope>NUCLEOTIDE SEQUENCE [LARGE SCALE GENOMIC DNA]</scope>
    <source>
        <strain evidence="3 4">JCM 16352</strain>
    </source>
</reference>
<proteinExistence type="inferred from homology"/>
<protein>
    <submittedName>
        <fullName evidence="3">UDP-glucose 4-epimerase</fullName>
    </submittedName>
</protein>
<dbReference type="RefSeq" id="WP_094015876.1">
    <property type="nucleotide sequence ID" value="NZ_NMQW01000023.1"/>
</dbReference>
<dbReference type="InterPro" id="IPR036291">
    <property type="entry name" value="NAD(P)-bd_dom_sf"/>
</dbReference>
<dbReference type="Gene3D" id="3.90.25.10">
    <property type="entry name" value="UDP-galactose 4-epimerase, domain 1"/>
    <property type="match status" value="1"/>
</dbReference>
<evidence type="ECO:0000313" key="3">
    <source>
        <dbReference type="EMBL" id="OXM85113.1"/>
    </source>
</evidence>
<dbReference type="Pfam" id="PF01370">
    <property type="entry name" value="Epimerase"/>
    <property type="match status" value="1"/>
</dbReference>
<dbReference type="SUPFAM" id="SSF51735">
    <property type="entry name" value="NAD(P)-binding Rossmann-fold domains"/>
    <property type="match status" value="1"/>
</dbReference>
<name>A0A229UP33_9BACL</name>
<dbReference type="Gene3D" id="3.40.50.720">
    <property type="entry name" value="NAD(P)-binding Rossmann-like Domain"/>
    <property type="match status" value="1"/>
</dbReference>
<dbReference type="Proteomes" id="UP000215509">
    <property type="component" value="Unassembled WGS sequence"/>
</dbReference>
<accession>A0A229UP33</accession>
<dbReference type="AlphaFoldDB" id="A0A229UP33"/>
<evidence type="ECO:0000259" key="2">
    <source>
        <dbReference type="Pfam" id="PF01370"/>
    </source>
</evidence>
<comment type="similarity">
    <text evidence="1">Belongs to the NAD(P)-dependent epimerase/dehydratase family.</text>
</comment>
<sequence length="319" mass="35629">MKLLITGGAGFIGSHTADFALSMGMEVVVVDSFRSGKEEFVDPKCIVYKADIAGKELRDIFESERPDYCIHLAEQTDGDELLARGLNPNLGGLIHLLDMCREFPVKKLVYGSSANVYGATELIPVNESFRCAPLSGSARAKLTSEEYIKQYGALYGIPFTILRYANVYGFRQNSFGDGSVISEIMETYTNGERPVIYGKGMQARDFVYVTDVAAANIQALSIGGGQTYNIGTGRSIRVIDLLNMMNEMMEQKKTPAYMPSRPEDHIHYCISYRKAEEEFGWRPKIHLKEGLTQLLGDFIYRRFMDNHKLPSAPPKQDAV</sequence>
<keyword evidence="4" id="KW-1185">Reference proteome</keyword>
<evidence type="ECO:0000256" key="1">
    <source>
        <dbReference type="ARBA" id="ARBA00007637"/>
    </source>
</evidence>
<organism evidence="3 4">
    <name type="scientific">Paenibacillus rigui</name>
    <dbReference type="NCBI Taxonomy" id="554312"/>
    <lineage>
        <taxon>Bacteria</taxon>
        <taxon>Bacillati</taxon>
        <taxon>Bacillota</taxon>
        <taxon>Bacilli</taxon>
        <taxon>Bacillales</taxon>
        <taxon>Paenibacillaceae</taxon>
        <taxon>Paenibacillus</taxon>
    </lineage>
</organism>
<dbReference type="OrthoDB" id="9771073at2"/>
<dbReference type="PANTHER" id="PTHR43000">
    <property type="entry name" value="DTDP-D-GLUCOSE 4,6-DEHYDRATASE-RELATED"/>
    <property type="match status" value="1"/>
</dbReference>
<gene>
    <name evidence="3" type="ORF">CF651_16005</name>
</gene>